<dbReference type="eggNOG" id="COG3756">
    <property type="taxonomic scope" value="Bacteria"/>
</dbReference>
<feature type="region of interest" description="Disordered" evidence="1">
    <location>
        <begin position="242"/>
        <end position="272"/>
    </location>
</feature>
<evidence type="ECO:0000256" key="1">
    <source>
        <dbReference type="SAM" id="MobiDB-lite"/>
    </source>
</evidence>
<name>A0A074TII1_9RHOB</name>
<comment type="caution">
    <text evidence="2">The sequence shown here is derived from an EMBL/GenBank/DDBJ whole genome shotgun (WGS) entry which is preliminary data.</text>
</comment>
<feature type="compositionally biased region" description="Basic and acidic residues" evidence="1">
    <location>
        <begin position="142"/>
        <end position="152"/>
    </location>
</feature>
<sequence>MSKTPYMQLWVPDFIADVQELDAREVGAYILLLMSMWQRGGSLPNDHKKLQRVARISRGWPKIWEAICPYFEISNGKVSNERLRKELTKARNKSEINSENGALGGKAKALKYNEATLANARNSPKQPEPESKVGGGGARAHTRGEKSPSADATWRERILRTIGVPDPVSGLTGHGGRMLGTQTDMLEAGRWSNDLGLSHEEILTTIAECMQTKRDGLPSKFSYFTAPMRRLAAEKQALPLQPAEGDLHGPQSSISAGASRHPRSGGAHHNLLAGFSRAADRFED</sequence>
<dbReference type="OrthoDB" id="8076130at2"/>
<reference evidence="2 3" key="1">
    <citation type="submission" date="2014-03" db="EMBL/GenBank/DDBJ databases">
        <title>The draft genome sequence of Thioclava dalianensis DLFJ1-1.</title>
        <authorList>
            <person name="Lai Q."/>
            <person name="Shao Z."/>
        </authorList>
    </citation>
    <scope>NUCLEOTIDE SEQUENCE [LARGE SCALE GENOMIC DNA]</scope>
    <source>
        <strain evidence="2 3">DLFJ1-1</strain>
    </source>
</reference>
<evidence type="ECO:0008006" key="4">
    <source>
        <dbReference type="Google" id="ProtNLM"/>
    </source>
</evidence>
<dbReference type="Pfam" id="PF07120">
    <property type="entry name" value="DUF1376"/>
    <property type="match status" value="1"/>
</dbReference>
<organism evidence="2 3">
    <name type="scientific">Thioclava dalianensis</name>
    <dbReference type="NCBI Taxonomy" id="1185766"/>
    <lineage>
        <taxon>Bacteria</taxon>
        <taxon>Pseudomonadati</taxon>
        <taxon>Pseudomonadota</taxon>
        <taxon>Alphaproteobacteria</taxon>
        <taxon>Rhodobacterales</taxon>
        <taxon>Paracoccaceae</taxon>
        <taxon>Thioclava</taxon>
    </lineage>
</organism>
<evidence type="ECO:0000313" key="3">
    <source>
        <dbReference type="Proteomes" id="UP000027725"/>
    </source>
</evidence>
<dbReference type="InterPro" id="IPR010781">
    <property type="entry name" value="DUF1376"/>
</dbReference>
<dbReference type="RefSeq" id="WP_081856362.1">
    <property type="nucleotide sequence ID" value="NZ_FOVB01000006.1"/>
</dbReference>
<feature type="region of interest" description="Disordered" evidence="1">
    <location>
        <begin position="118"/>
        <end position="152"/>
    </location>
</feature>
<dbReference type="EMBL" id="JHEH01000023">
    <property type="protein sequence ID" value="KEP68798.1"/>
    <property type="molecule type" value="Genomic_DNA"/>
</dbReference>
<gene>
    <name evidence="2" type="ORF">DL1_08645</name>
</gene>
<dbReference type="AlphaFoldDB" id="A0A074TII1"/>
<dbReference type="Proteomes" id="UP000027725">
    <property type="component" value="Unassembled WGS sequence"/>
</dbReference>
<accession>A0A074TII1</accession>
<keyword evidence="3" id="KW-1185">Reference proteome</keyword>
<proteinExistence type="predicted"/>
<protein>
    <recommendedName>
        <fullName evidence="4">DUF1376 domain-containing protein</fullName>
    </recommendedName>
</protein>
<evidence type="ECO:0000313" key="2">
    <source>
        <dbReference type="EMBL" id="KEP68798.1"/>
    </source>
</evidence>